<dbReference type="InterPro" id="IPR042099">
    <property type="entry name" value="ANL_N_sf"/>
</dbReference>
<feature type="domain" description="AMP-binding enzyme C-terminal" evidence="4">
    <location>
        <begin position="429"/>
        <end position="504"/>
    </location>
</feature>
<dbReference type="EMBL" id="AP011803">
    <property type="protein sequence ID" value="BAL59949.1"/>
    <property type="molecule type" value="Genomic_DNA"/>
</dbReference>
<accession>H5STU9</accession>
<evidence type="ECO:0000259" key="3">
    <source>
        <dbReference type="Pfam" id="PF00501"/>
    </source>
</evidence>
<dbReference type="Gene3D" id="3.30.300.30">
    <property type="match status" value="1"/>
</dbReference>
<evidence type="ECO:0000256" key="1">
    <source>
        <dbReference type="ARBA" id="ARBA00006432"/>
    </source>
</evidence>
<comment type="similarity">
    <text evidence="1">Belongs to the ATP-dependent AMP-binding enzyme family.</text>
</comment>
<feature type="domain" description="AMP-dependent synthetase/ligase" evidence="3">
    <location>
        <begin position="17"/>
        <end position="378"/>
    </location>
</feature>
<dbReference type="Pfam" id="PF00501">
    <property type="entry name" value="AMP-binding"/>
    <property type="match status" value="1"/>
</dbReference>
<dbReference type="InterPro" id="IPR000873">
    <property type="entry name" value="AMP-dep_synth/lig_dom"/>
</dbReference>
<dbReference type="Gene3D" id="3.40.50.12780">
    <property type="entry name" value="N-terminal domain of ligase-like"/>
    <property type="match status" value="1"/>
</dbReference>
<dbReference type="PANTHER" id="PTHR43767">
    <property type="entry name" value="LONG-CHAIN-FATTY-ACID--COA LIGASE"/>
    <property type="match status" value="1"/>
</dbReference>
<organism evidence="5">
    <name type="scientific">Acetithermum autotrophicum</name>
    <dbReference type="NCBI Taxonomy" id="1446466"/>
    <lineage>
        <taxon>Bacteria</taxon>
        <taxon>Candidatus Bipolaricaulota</taxon>
        <taxon>Candidatus Acetithermum</taxon>
    </lineage>
</organism>
<sequence length="519" mass="58503">MRDYELSWVGDWSGRRALLTPTREALYDATDNRRFTYAELDERAKRVGTYLIEQLGLRKGDVVSFISRNRVEPIDLYFATGKIGLILAPLSYRLGAPELNHLLSRIQPKAFFYEEHFQSLVEKLEFPNSVKTTIAFGSPNSQYERVVLKTPPKPVNRPKSMNDIHLYIHTGGTTGLPKICLITYRQMLWNSFNLIVSGGGQHGINQKELLTFPLFHIGGWNTVTPVFHMGGHVTLIREFNPDLILELIERERITHFGGVEAMLRMIASSPRFAQTDLSSLEYVSSAGAPCSAEVMRPFWERGIKLTQSYGLTEGGPSNFFFVPVGRDWDIIKQKSQSIGFPMFHCDYKIVDPQTGQPVAVGEIGELWFRGPHTFEGYLNDPEKTQRVLDSEGWVHSGDLARQDEDGFVYIVGRVDDMYISGGENICPEEVERVLIQHPAIAQVAVVGVPDAQWGQVGLAAIVLKPGASVSEDELKQFCREHLGGFRVPKYFKFVQELPLSGPGKVNRKILRERFAKGEL</sequence>
<dbReference type="GO" id="GO:0016878">
    <property type="term" value="F:acid-thiol ligase activity"/>
    <property type="evidence" value="ECO:0007669"/>
    <property type="project" value="UniProtKB-ARBA"/>
</dbReference>
<reference evidence="5" key="1">
    <citation type="journal article" date="2005" name="Environ. Microbiol.">
        <title>Genetic and functional properties of uncultivated thermophilic crenarchaeotes from a subsurface gold mine as revealed by analysis of genome fragments.</title>
        <authorList>
            <person name="Nunoura T."/>
            <person name="Hirayama H."/>
            <person name="Takami H."/>
            <person name="Oida H."/>
            <person name="Nishi S."/>
            <person name="Shimamura S."/>
            <person name="Suzuki Y."/>
            <person name="Inagaki F."/>
            <person name="Takai K."/>
            <person name="Nealson K.H."/>
            <person name="Horikoshi K."/>
        </authorList>
    </citation>
    <scope>NUCLEOTIDE SEQUENCE</scope>
</reference>
<dbReference type="PROSITE" id="PS00455">
    <property type="entry name" value="AMP_BINDING"/>
    <property type="match status" value="1"/>
</dbReference>
<dbReference type="Pfam" id="PF13193">
    <property type="entry name" value="AMP-binding_C"/>
    <property type="match status" value="1"/>
</dbReference>
<dbReference type="InterPro" id="IPR045851">
    <property type="entry name" value="AMP-bd_C_sf"/>
</dbReference>
<dbReference type="InterPro" id="IPR025110">
    <property type="entry name" value="AMP-bd_C"/>
</dbReference>
<dbReference type="PANTHER" id="PTHR43767:SF1">
    <property type="entry name" value="NONRIBOSOMAL PEPTIDE SYNTHASE PES1 (EUROFUNG)-RELATED"/>
    <property type="match status" value="1"/>
</dbReference>
<dbReference type="InterPro" id="IPR050237">
    <property type="entry name" value="ATP-dep_AMP-bd_enzyme"/>
</dbReference>
<dbReference type="FunFam" id="3.30.300.30:FF:000008">
    <property type="entry name" value="2,3-dihydroxybenzoate-AMP ligase"/>
    <property type="match status" value="1"/>
</dbReference>
<proteinExistence type="inferred from homology"/>
<name>H5STU9_ACEAU</name>
<dbReference type="SUPFAM" id="SSF56801">
    <property type="entry name" value="Acetyl-CoA synthetase-like"/>
    <property type="match status" value="1"/>
</dbReference>
<dbReference type="AlphaFoldDB" id="H5STU9"/>
<protein>
    <submittedName>
        <fullName evidence="5">AMP-dependent synthetase and ligase</fullName>
    </submittedName>
</protein>
<evidence type="ECO:0000259" key="4">
    <source>
        <dbReference type="Pfam" id="PF13193"/>
    </source>
</evidence>
<evidence type="ECO:0000313" key="5">
    <source>
        <dbReference type="EMBL" id="BAL59949.1"/>
    </source>
</evidence>
<gene>
    <name evidence="5" type="ORF">HGMM_OP4C585</name>
</gene>
<keyword evidence="2 5" id="KW-0436">Ligase</keyword>
<evidence type="ECO:0000256" key="2">
    <source>
        <dbReference type="ARBA" id="ARBA00022598"/>
    </source>
</evidence>
<dbReference type="InterPro" id="IPR020845">
    <property type="entry name" value="AMP-binding_CS"/>
</dbReference>
<reference evidence="5" key="2">
    <citation type="journal article" date="2012" name="PLoS ONE">
        <title>A Deeply Branching Thermophilic Bacterium with an Ancient Acetyl-CoA Pathway Dominates a Subsurface Ecosystem.</title>
        <authorList>
            <person name="Takami H."/>
            <person name="Noguchi H."/>
            <person name="Takaki Y."/>
            <person name="Uchiyama I."/>
            <person name="Toyoda A."/>
            <person name="Nishi S."/>
            <person name="Chee G.-J."/>
            <person name="Arai W."/>
            <person name="Nunoura T."/>
            <person name="Itoh T."/>
            <person name="Hattori M."/>
            <person name="Takai K."/>
        </authorList>
    </citation>
    <scope>NUCLEOTIDE SEQUENCE</scope>
</reference>